<name>A0A7J5YUX8_DISMA</name>
<dbReference type="AlphaFoldDB" id="A0A7J5YUX8"/>
<dbReference type="Proteomes" id="UP000518266">
    <property type="component" value="Unassembled WGS sequence"/>
</dbReference>
<accession>A0A7J5YUX8</accession>
<sequence length="87" mass="10181">MASRQAILIFSGPALYRECQRNYIMSHHPHLQSLQAPELLNTAFTRQTLDSSRTCFRVSSLISIFLFVLNVHKYGRFLQRPDTPRRM</sequence>
<comment type="caution">
    <text evidence="1">The sequence shown here is derived from an EMBL/GenBank/DDBJ whole genome shotgun (WGS) entry which is preliminary data.</text>
</comment>
<dbReference type="EMBL" id="JAAKFY010000008">
    <property type="protein sequence ID" value="KAF3853250.1"/>
    <property type="molecule type" value="Genomic_DNA"/>
</dbReference>
<evidence type="ECO:0000313" key="2">
    <source>
        <dbReference type="Proteomes" id="UP000518266"/>
    </source>
</evidence>
<keyword evidence="2" id="KW-1185">Reference proteome</keyword>
<proteinExistence type="predicted"/>
<reference evidence="1 2" key="1">
    <citation type="submission" date="2020-03" db="EMBL/GenBank/DDBJ databases">
        <title>Dissostichus mawsoni Genome sequencing and assembly.</title>
        <authorList>
            <person name="Park H."/>
        </authorList>
    </citation>
    <scope>NUCLEOTIDE SEQUENCE [LARGE SCALE GENOMIC DNA]</scope>
    <source>
        <strain evidence="1">DM0001</strain>
        <tissue evidence="1">Muscle</tissue>
    </source>
</reference>
<protein>
    <submittedName>
        <fullName evidence="1">Uncharacterized protein</fullName>
    </submittedName>
</protein>
<evidence type="ECO:0000313" key="1">
    <source>
        <dbReference type="EMBL" id="KAF3853250.1"/>
    </source>
</evidence>
<gene>
    <name evidence="1" type="ORF">F7725_013938</name>
</gene>
<organism evidence="1 2">
    <name type="scientific">Dissostichus mawsoni</name>
    <name type="common">Antarctic cod</name>
    <dbReference type="NCBI Taxonomy" id="36200"/>
    <lineage>
        <taxon>Eukaryota</taxon>
        <taxon>Metazoa</taxon>
        <taxon>Chordata</taxon>
        <taxon>Craniata</taxon>
        <taxon>Vertebrata</taxon>
        <taxon>Euteleostomi</taxon>
        <taxon>Actinopterygii</taxon>
        <taxon>Neopterygii</taxon>
        <taxon>Teleostei</taxon>
        <taxon>Neoteleostei</taxon>
        <taxon>Acanthomorphata</taxon>
        <taxon>Eupercaria</taxon>
        <taxon>Perciformes</taxon>
        <taxon>Notothenioidei</taxon>
        <taxon>Nototheniidae</taxon>
        <taxon>Dissostichus</taxon>
    </lineage>
</organism>